<proteinExistence type="predicted"/>
<dbReference type="InterPro" id="IPR039561">
    <property type="entry name" value="Peptidase_M15C"/>
</dbReference>
<dbReference type="Proteomes" id="UP000199345">
    <property type="component" value="Unassembled WGS sequence"/>
</dbReference>
<dbReference type="Gene3D" id="3.30.1380.10">
    <property type="match status" value="1"/>
</dbReference>
<dbReference type="CDD" id="cd14845">
    <property type="entry name" value="L-Ala-D-Glu_peptidase_like"/>
    <property type="match status" value="1"/>
</dbReference>
<evidence type="ECO:0000313" key="2">
    <source>
        <dbReference type="EMBL" id="SET62833.1"/>
    </source>
</evidence>
<feature type="domain" description="Peptidase M15C" evidence="1">
    <location>
        <begin position="183"/>
        <end position="231"/>
    </location>
</feature>
<name>A0A1I0FWV8_9PROT</name>
<evidence type="ECO:0000259" key="1">
    <source>
        <dbReference type="Pfam" id="PF13539"/>
    </source>
</evidence>
<evidence type="ECO:0000313" key="3">
    <source>
        <dbReference type="Proteomes" id="UP000199345"/>
    </source>
</evidence>
<sequence>MSINQSIFIEKSVGKNGINQPFDVEIIKKQLNAQMPVSYSRLMINGTCDSNTIDTIIDFQKKVLGFRQPDGRVDPNGKTLLALNDPVSSVKWNKNSNQVINGQWTGDSSRWSQTKKLQSLNPVFRVKVQNVLDALTQRGFQPKIFFGWRSVSVQQELFNKGRSKVRFSFHNAQNTDGTPNAYAADIIDKRWGWEKKAEDNGFWSALGEEAKKQGLVWGGDWTSFKDVAHIQGRQNSELAKTKQESGL</sequence>
<dbReference type="InterPro" id="IPR009045">
    <property type="entry name" value="Zn_M74/Hedgehog-like"/>
</dbReference>
<dbReference type="OrthoDB" id="8479979at2"/>
<organism evidence="2 3">
    <name type="scientific">Nitrosomonas marina</name>
    <dbReference type="NCBI Taxonomy" id="917"/>
    <lineage>
        <taxon>Bacteria</taxon>
        <taxon>Pseudomonadati</taxon>
        <taxon>Pseudomonadota</taxon>
        <taxon>Betaproteobacteria</taxon>
        <taxon>Nitrosomonadales</taxon>
        <taxon>Nitrosomonadaceae</taxon>
        <taxon>Nitrosomonas</taxon>
    </lineage>
</organism>
<reference evidence="3" key="1">
    <citation type="submission" date="2016-10" db="EMBL/GenBank/DDBJ databases">
        <authorList>
            <person name="Varghese N."/>
            <person name="Submissions S."/>
        </authorList>
    </citation>
    <scope>NUCLEOTIDE SEQUENCE [LARGE SCALE GENOMIC DNA]</scope>
    <source>
        <strain evidence="3">Nm71</strain>
    </source>
</reference>
<dbReference type="EMBL" id="FOIA01000047">
    <property type="protein sequence ID" value="SET62833.1"/>
    <property type="molecule type" value="Genomic_DNA"/>
</dbReference>
<protein>
    <submittedName>
        <fullName evidence="2">Peptidoglycan L-alanyl-D-glutamate endopeptidase CwlK</fullName>
    </submittedName>
</protein>
<dbReference type="Pfam" id="PF13539">
    <property type="entry name" value="Peptidase_M15_4"/>
    <property type="match status" value="1"/>
</dbReference>
<dbReference type="SUPFAM" id="SSF55166">
    <property type="entry name" value="Hedgehog/DD-peptidase"/>
    <property type="match status" value="1"/>
</dbReference>
<dbReference type="RefSeq" id="WP_090661720.1">
    <property type="nucleotide sequence ID" value="NZ_FOIA01000047.1"/>
</dbReference>
<dbReference type="AlphaFoldDB" id="A0A1I0FWV8"/>
<accession>A0A1I0FWV8</accession>
<dbReference type="GO" id="GO:0008233">
    <property type="term" value="F:peptidase activity"/>
    <property type="evidence" value="ECO:0007669"/>
    <property type="project" value="InterPro"/>
</dbReference>
<gene>
    <name evidence="2" type="ORF">SAMN05216326_1473</name>
</gene>
<keyword evidence="3" id="KW-1185">Reference proteome</keyword>